<evidence type="ECO:0000313" key="5">
    <source>
        <dbReference type="EMBL" id="WOX06637.1"/>
    </source>
</evidence>
<dbReference type="PROSITE" id="PS51855">
    <property type="entry name" value="MGS"/>
    <property type="match status" value="1"/>
</dbReference>
<feature type="binding site" evidence="2">
    <location>
        <begin position="65"/>
        <end position="66"/>
    </location>
    <ligand>
        <name>substrate</name>
    </ligand>
</feature>
<protein>
    <recommendedName>
        <fullName evidence="2">Methylglyoxal synthase</fullName>
        <shortName evidence="2">MGS</shortName>
        <ecNumber evidence="2">4.2.3.3</ecNumber>
    </recommendedName>
</protein>
<name>A0AAU0N0Y7_9GAMM</name>
<feature type="binding site" evidence="2">
    <location>
        <position position="23"/>
    </location>
    <ligand>
        <name>substrate</name>
    </ligand>
</feature>
<dbReference type="NCBIfam" id="NF003559">
    <property type="entry name" value="PRK05234.1"/>
    <property type="match status" value="1"/>
</dbReference>
<dbReference type="KEGG" id="mpaf:R5R33_05745"/>
<organism evidence="5 6">
    <name type="scientific">Microbulbifer pacificus</name>
    <dbReference type="NCBI Taxonomy" id="407164"/>
    <lineage>
        <taxon>Bacteria</taxon>
        <taxon>Pseudomonadati</taxon>
        <taxon>Pseudomonadota</taxon>
        <taxon>Gammaproteobacteria</taxon>
        <taxon>Cellvibrionales</taxon>
        <taxon>Microbulbiferaceae</taxon>
        <taxon>Microbulbifer</taxon>
    </lineage>
</organism>
<dbReference type="InterPro" id="IPR011607">
    <property type="entry name" value="MGS-like_dom"/>
</dbReference>
<gene>
    <name evidence="2" type="primary">mgsA</name>
    <name evidence="5" type="ORF">R5R33_05745</name>
</gene>
<sequence length="156" mass="17201">MNYIDQPIGAQKRIALVAHDNRKASLIEWCLQHRGVLEQHQLLGTGTTGTQIEAATGMAVEKLFSGPMGGDQQLGARICQGEVDILVFFWDPFEPMPHDPDVKALLRIAAVWNIPVACNASSADMMIHSALMTRSFPRQVPDYQGYLAERKGEIVA</sequence>
<dbReference type="RefSeq" id="WP_318955089.1">
    <property type="nucleotide sequence ID" value="NZ_CP137555.1"/>
</dbReference>
<accession>A0AAU0N0Y7</accession>
<dbReference type="InterPro" id="IPR018148">
    <property type="entry name" value="Methylglyoxal_synth_AS"/>
</dbReference>
<dbReference type="SMART" id="SM00851">
    <property type="entry name" value="MGS"/>
    <property type="match status" value="1"/>
</dbReference>
<dbReference type="EMBL" id="CP137555">
    <property type="protein sequence ID" value="WOX06637.1"/>
    <property type="molecule type" value="Genomic_DNA"/>
</dbReference>
<feature type="active site" description="Proton donor/acceptor" evidence="2 3">
    <location>
        <position position="71"/>
    </location>
</feature>
<dbReference type="PIRSF" id="PIRSF006614">
    <property type="entry name" value="Methylglyox_syn"/>
    <property type="match status" value="1"/>
</dbReference>
<dbReference type="InterPro" id="IPR036914">
    <property type="entry name" value="MGS-like_dom_sf"/>
</dbReference>
<dbReference type="SUPFAM" id="SSF52335">
    <property type="entry name" value="Methylglyoxal synthase-like"/>
    <property type="match status" value="1"/>
</dbReference>
<dbReference type="NCBIfam" id="TIGR00160">
    <property type="entry name" value="MGSA"/>
    <property type="match status" value="1"/>
</dbReference>
<proteinExistence type="inferred from homology"/>
<feature type="binding site" evidence="2">
    <location>
        <begin position="45"/>
        <end position="48"/>
    </location>
    <ligand>
        <name>substrate</name>
    </ligand>
</feature>
<evidence type="ECO:0000259" key="4">
    <source>
        <dbReference type="PROSITE" id="PS51855"/>
    </source>
</evidence>
<evidence type="ECO:0000256" key="1">
    <source>
        <dbReference type="ARBA" id="ARBA00006287"/>
    </source>
</evidence>
<dbReference type="EC" id="4.2.3.3" evidence="2"/>
<dbReference type="PROSITE" id="PS01335">
    <property type="entry name" value="METHYLGLYOXAL_SYNTH"/>
    <property type="match status" value="1"/>
</dbReference>
<evidence type="ECO:0000256" key="2">
    <source>
        <dbReference type="HAMAP-Rule" id="MF_00549"/>
    </source>
</evidence>
<dbReference type="GO" id="GO:0019242">
    <property type="term" value="P:methylglyoxal biosynthetic process"/>
    <property type="evidence" value="ECO:0007669"/>
    <property type="project" value="UniProtKB-UniRule"/>
</dbReference>
<comment type="function">
    <text evidence="2">Catalyzes the formation of methylglyoxal from dihydroxyacetone phosphate.</text>
</comment>
<feature type="binding site" evidence="2">
    <location>
        <position position="98"/>
    </location>
    <ligand>
        <name>substrate</name>
    </ligand>
</feature>
<dbReference type="GO" id="GO:0005829">
    <property type="term" value="C:cytosol"/>
    <property type="evidence" value="ECO:0007669"/>
    <property type="project" value="TreeGrafter"/>
</dbReference>
<dbReference type="GO" id="GO:0008929">
    <property type="term" value="F:methylglyoxal synthase activity"/>
    <property type="evidence" value="ECO:0007669"/>
    <property type="project" value="UniProtKB-UniRule"/>
</dbReference>
<dbReference type="Proteomes" id="UP001302477">
    <property type="component" value="Chromosome"/>
</dbReference>
<evidence type="ECO:0000256" key="3">
    <source>
        <dbReference type="PIRSR" id="PIRSR006614-1"/>
    </source>
</evidence>
<dbReference type="HAMAP" id="MF_00549">
    <property type="entry name" value="Methylglyoxal_synth"/>
    <property type="match status" value="1"/>
</dbReference>
<dbReference type="InterPro" id="IPR004363">
    <property type="entry name" value="Methylgl_synth"/>
</dbReference>
<comment type="catalytic activity">
    <reaction evidence="2">
        <text>dihydroxyacetone phosphate = methylglyoxal + phosphate</text>
        <dbReference type="Rhea" id="RHEA:17937"/>
        <dbReference type="ChEBI" id="CHEBI:17158"/>
        <dbReference type="ChEBI" id="CHEBI:43474"/>
        <dbReference type="ChEBI" id="CHEBI:57642"/>
        <dbReference type="EC" id="4.2.3.3"/>
    </reaction>
</comment>
<dbReference type="AlphaFoldDB" id="A0AAU0N0Y7"/>
<dbReference type="PANTHER" id="PTHR30492">
    <property type="entry name" value="METHYLGLYOXAL SYNTHASE"/>
    <property type="match status" value="1"/>
</dbReference>
<feature type="binding site" evidence="2">
    <location>
        <position position="19"/>
    </location>
    <ligand>
        <name>substrate</name>
    </ligand>
</feature>
<comment type="similarity">
    <text evidence="1 2">Belongs to the methylglyoxal synthase family.</text>
</comment>
<evidence type="ECO:0000313" key="6">
    <source>
        <dbReference type="Proteomes" id="UP001302477"/>
    </source>
</evidence>
<feature type="domain" description="MGS-like" evidence="4">
    <location>
        <begin position="6"/>
        <end position="156"/>
    </location>
</feature>
<dbReference type="Pfam" id="PF02142">
    <property type="entry name" value="MGS"/>
    <property type="match status" value="1"/>
</dbReference>
<reference evidence="5 6" key="1">
    <citation type="submission" date="2023-10" db="EMBL/GenBank/DDBJ databases">
        <title>Description of Microbulbifer bruguierae sp. nov., isolated from the sediments of mangrove plant Bruguiera sexangula and comparative genomic analyses of the genus Microbulbifer.</title>
        <authorList>
            <person name="Long M."/>
        </authorList>
    </citation>
    <scope>NUCLEOTIDE SEQUENCE [LARGE SCALE GENOMIC DNA]</scope>
    <source>
        <strain evidence="5 6">SPO729</strain>
    </source>
</reference>
<keyword evidence="6" id="KW-1185">Reference proteome</keyword>
<keyword evidence="2 5" id="KW-0456">Lyase</keyword>
<dbReference type="CDD" id="cd01422">
    <property type="entry name" value="MGS"/>
    <property type="match status" value="1"/>
</dbReference>
<dbReference type="PANTHER" id="PTHR30492:SF0">
    <property type="entry name" value="METHYLGLYOXAL SYNTHASE"/>
    <property type="match status" value="1"/>
</dbReference>
<dbReference type="Gene3D" id="3.40.50.1380">
    <property type="entry name" value="Methylglyoxal synthase-like domain"/>
    <property type="match status" value="1"/>
</dbReference>